<evidence type="ECO:0000313" key="1">
    <source>
        <dbReference type="EMBL" id="RXZ61132.1"/>
    </source>
</evidence>
<proteinExistence type="predicted"/>
<dbReference type="RefSeq" id="WP_129223509.1">
    <property type="nucleotide sequence ID" value="NZ_SDOZ01000002.1"/>
</dbReference>
<reference evidence="1 2" key="1">
    <citation type="journal article" date="2019" name="Gut">
        <title>Antibiotics-induced monodominance of a novel gut bacterial order.</title>
        <authorList>
            <person name="Hildebrand F."/>
            <person name="Moitinho-Silva L."/>
            <person name="Blasche S."/>
            <person name="Jahn M.T."/>
            <person name="Gossmann T.I."/>
            <person name="Heuerta-Cepas J."/>
            <person name="Hercog R."/>
            <person name="Luetge M."/>
            <person name="Bahram M."/>
            <person name="Pryszlak A."/>
            <person name="Alves R.J."/>
            <person name="Waszak S.M."/>
            <person name="Zhu A."/>
            <person name="Ye L."/>
            <person name="Costea P.I."/>
            <person name="Aalvink S."/>
            <person name="Belzer C."/>
            <person name="Forslund S.K."/>
            <person name="Sunagawa S."/>
            <person name="Hentschel U."/>
            <person name="Merten C."/>
            <person name="Patil K.R."/>
            <person name="Benes V."/>
            <person name="Bork P."/>
        </authorList>
    </citation>
    <scope>NUCLEOTIDE SEQUENCE [LARGE SCALE GENOMIC DNA]</scope>
    <source>
        <strain evidence="1 2">HDS1380</strain>
    </source>
</reference>
<keyword evidence="2" id="KW-1185">Reference proteome</keyword>
<accession>A0A4Q2KCA6</accession>
<dbReference type="Proteomes" id="UP000291269">
    <property type="component" value="Unassembled WGS sequence"/>
</dbReference>
<gene>
    <name evidence="1" type="ORF">ESZ91_01745</name>
</gene>
<dbReference type="OrthoDB" id="2111446at2"/>
<dbReference type="EMBL" id="SDOZ01000002">
    <property type="protein sequence ID" value="RXZ61132.1"/>
    <property type="molecule type" value="Genomic_DNA"/>
</dbReference>
<comment type="caution">
    <text evidence="1">The sequence shown here is derived from an EMBL/GenBank/DDBJ whole genome shotgun (WGS) entry which is preliminary data.</text>
</comment>
<protein>
    <submittedName>
        <fullName evidence="1">Uncharacterized protein</fullName>
    </submittedName>
</protein>
<organism evidence="1 2">
    <name type="scientific">Candidatus Borkfalkia ceftriaxoniphila</name>
    <dbReference type="NCBI Taxonomy" id="2508949"/>
    <lineage>
        <taxon>Bacteria</taxon>
        <taxon>Bacillati</taxon>
        <taxon>Bacillota</taxon>
        <taxon>Clostridia</taxon>
        <taxon>Christensenellales</taxon>
        <taxon>Christensenellaceae</taxon>
        <taxon>Candidatus Borkfalkia</taxon>
    </lineage>
</organism>
<evidence type="ECO:0000313" key="2">
    <source>
        <dbReference type="Proteomes" id="UP000291269"/>
    </source>
</evidence>
<sequence length="560" mass="64964">MAKKYNYCTMIGNPVYYSEEFRDYSPKTIEKLKDYGVDTVLINIAWSRPFIDAVTLEHLSVSKEFPLFSDPETVAENSANIIRRVKNVHKCGLRAIGLFGLPIYVDYSKLPKEYSVLKGATDSTVSADNVTCILSEHTSAYYKDLIKQVIEKTDIDGMLVYSYDELAEVCDEDSDCPRCKGIPLEQRLPGFLNEINAFCKQIKPSFEMWWEPWELSASQVYLCLESLDRDIAVSCHSTIYEVYFSNLPDIWLRNMGMICERQNRKFIVEMFISGSGEDLGPIGGYPCPRLVYEQIKSLELVKGVTGMKEYFGTAVPFMSVNEKMTKLLLRDESDDYDICINSIAEDIVKLEDDRKKLIEAWEYASQALLMTPWDISWVFRFSNLQPYDPAYWGKVPFFIAMQTPWHTPSWQANRRSYYQIVKDTKLLTEHMKRDFDKRIALALSYAQRALELFGQLDKLDNGEIAMQKNAVTYFYLILSSRRNYMNLCDLLEKYSLGEANADKIRALLVRDKINAEKFIEFNEKQNVEHYFPTAKSREGLALLKKILEDKPENIKKYFKF</sequence>
<name>A0A4Q2KCA6_9FIRM</name>
<dbReference type="AlphaFoldDB" id="A0A4Q2KCA6"/>